<protein>
    <submittedName>
        <fullName evidence="1">Uncharacterized protein</fullName>
    </submittedName>
</protein>
<comment type="caution">
    <text evidence="1">The sequence shown here is derived from an EMBL/GenBank/DDBJ whole genome shotgun (WGS) entry which is preliminary data.</text>
</comment>
<gene>
    <name evidence="1" type="ORF">DHV22_11755</name>
</gene>
<organism evidence="1 2">
    <name type="scientific">Xanthomarina gelatinilytica</name>
    <dbReference type="NCBI Taxonomy" id="1137281"/>
    <lineage>
        <taxon>Bacteria</taxon>
        <taxon>Pseudomonadati</taxon>
        <taxon>Bacteroidota</taxon>
        <taxon>Flavobacteriia</taxon>
        <taxon>Flavobacteriales</taxon>
        <taxon>Flavobacteriaceae</taxon>
        <taxon>Xanthomarina</taxon>
    </lineage>
</organism>
<accession>A0A3D6BSI2</accession>
<dbReference type="EMBL" id="DPRK01000187">
    <property type="protein sequence ID" value="HCY82216.1"/>
    <property type="molecule type" value="Genomic_DNA"/>
</dbReference>
<evidence type="ECO:0000313" key="2">
    <source>
        <dbReference type="Proteomes" id="UP000263268"/>
    </source>
</evidence>
<reference evidence="1 2" key="1">
    <citation type="journal article" date="2018" name="Nat. Biotechnol.">
        <title>A standardized bacterial taxonomy based on genome phylogeny substantially revises the tree of life.</title>
        <authorList>
            <person name="Parks D.H."/>
            <person name="Chuvochina M."/>
            <person name="Waite D.W."/>
            <person name="Rinke C."/>
            <person name="Skarshewski A."/>
            <person name="Chaumeil P.A."/>
            <person name="Hugenholtz P."/>
        </authorList>
    </citation>
    <scope>NUCLEOTIDE SEQUENCE [LARGE SCALE GENOMIC DNA]</scope>
    <source>
        <strain evidence="1">UBA10227</strain>
    </source>
</reference>
<name>A0A3D6BSI2_9FLAO</name>
<dbReference type="AlphaFoldDB" id="A0A3D6BSI2"/>
<proteinExistence type="predicted"/>
<evidence type="ECO:0000313" key="1">
    <source>
        <dbReference type="EMBL" id="HCY82216.1"/>
    </source>
</evidence>
<sequence length="195" mass="21908">MSCEDDDNNNTNEEIELTATNYIYEGDLRTFYLESEINRLNEDIEEWMQIPDSDPGYNQAQENIAAANDQIDLHETEIAGILSPAEAFSIINPIIPPIPPSPSPCICFNVYNSIRNIVLLPGTDQLSLTIRDYETETIIVSTNNNSPVEIIPNTQNSGRFQPFQFEQPGFNGQATLTIQSDGQTYSILLDFQEPE</sequence>
<dbReference type="Proteomes" id="UP000263268">
    <property type="component" value="Unassembled WGS sequence"/>
</dbReference>